<comment type="caution">
    <text evidence="3">The sequence shown here is derived from an EMBL/GenBank/DDBJ whole genome shotgun (WGS) entry which is preliminary data.</text>
</comment>
<keyword evidence="2" id="KW-0449">Lipoprotein</keyword>
<sequence length="475" mass="52674">MMNFKYYFCTLVFAMLTASIWSSCSVSKNMPAPDMHLPAGFNNAAAVMDTNSISTVRWSDFFADQQLTNLISKAIERNNDLQIALKNIESAQLIFQQVSSANLPALGLQATSSINRPSDNSINSLNLKQSINTTHVQDYSLAAYISWEADIWGKIKSQKAASLASYLQTKEVRNVVQTRIVSEVAKGYYNLLMLDALLEISEKNLRLNDSTVNIVKLQFDAGLVSALAVEQAVAQRLSSEELIPAFQQRITLQENAINLLIGEFPSSVQRTKKLSDYILPERLSAGVPTELLSHRPDVRAVEFELARSNADVGYTKAQMYPSLTITALTGLDAFKASNWFNIPASLFGSAAANLTQPIFNQKKLRTQYELAKIQRESSIVRFRQSVLVAVEEVSGALLKLDKLKAQQNIEAQRASTLRYATVNSQLLFKNGLASYLEVLLAQGNVLQSELQLANLQKERLDAMVDLYRSVGGGWK</sequence>
<dbReference type="EMBL" id="JBHSBY010000038">
    <property type="protein sequence ID" value="MFC4196809.1"/>
    <property type="molecule type" value="Genomic_DNA"/>
</dbReference>
<keyword evidence="2" id="KW-0812">Transmembrane</keyword>
<dbReference type="InterPro" id="IPR010131">
    <property type="entry name" value="MdtP/NodT-like"/>
</dbReference>
<dbReference type="RefSeq" id="WP_378960149.1">
    <property type="nucleotide sequence ID" value="NZ_JBHRXC010000016.1"/>
</dbReference>
<evidence type="ECO:0000313" key="3">
    <source>
        <dbReference type="EMBL" id="MFC4196809.1"/>
    </source>
</evidence>
<dbReference type="Gene3D" id="2.20.200.10">
    <property type="entry name" value="Outer membrane efflux proteins (OEP)"/>
    <property type="match status" value="1"/>
</dbReference>
<dbReference type="PANTHER" id="PTHR30203">
    <property type="entry name" value="OUTER MEMBRANE CATION EFFLUX PROTEIN"/>
    <property type="match status" value="1"/>
</dbReference>
<dbReference type="Gene3D" id="1.20.1600.10">
    <property type="entry name" value="Outer membrane efflux proteins (OEP)"/>
    <property type="match status" value="1"/>
</dbReference>
<name>A0ABV8NMD1_9SPHI</name>
<comment type="similarity">
    <text evidence="1 2">Belongs to the outer membrane factor (OMF) (TC 1.B.17) family.</text>
</comment>
<dbReference type="PROSITE" id="PS51257">
    <property type="entry name" value="PROKAR_LIPOPROTEIN"/>
    <property type="match status" value="1"/>
</dbReference>
<accession>A0ABV8NMD1</accession>
<gene>
    <name evidence="3" type="ORF">ACFOUY_08875</name>
</gene>
<reference evidence="4" key="1">
    <citation type="journal article" date="2019" name="Int. J. Syst. Evol. Microbiol.">
        <title>The Global Catalogue of Microorganisms (GCM) 10K type strain sequencing project: providing services to taxonomists for standard genome sequencing and annotation.</title>
        <authorList>
            <consortium name="The Broad Institute Genomics Platform"/>
            <consortium name="The Broad Institute Genome Sequencing Center for Infectious Disease"/>
            <person name="Wu L."/>
            <person name="Ma J."/>
        </authorList>
    </citation>
    <scope>NUCLEOTIDE SEQUENCE [LARGE SCALE GENOMIC DNA]</scope>
    <source>
        <strain evidence="4">CCM 8689</strain>
    </source>
</reference>
<keyword evidence="2" id="KW-0564">Palmitate</keyword>
<dbReference type="InterPro" id="IPR003423">
    <property type="entry name" value="OMP_efflux"/>
</dbReference>
<dbReference type="NCBIfam" id="TIGR01845">
    <property type="entry name" value="outer_NodT"/>
    <property type="match status" value="1"/>
</dbReference>
<keyword evidence="2" id="KW-1134">Transmembrane beta strand</keyword>
<evidence type="ECO:0000256" key="1">
    <source>
        <dbReference type="ARBA" id="ARBA00007613"/>
    </source>
</evidence>
<comment type="subcellular location">
    <subcellularLocation>
        <location evidence="2">Cell membrane</location>
        <topology evidence="2">Lipid-anchor</topology>
    </subcellularLocation>
</comment>
<organism evidence="3 4">
    <name type="scientific">Pedobacter jamesrossensis</name>
    <dbReference type="NCBI Taxonomy" id="1908238"/>
    <lineage>
        <taxon>Bacteria</taxon>
        <taxon>Pseudomonadati</taxon>
        <taxon>Bacteroidota</taxon>
        <taxon>Sphingobacteriia</taxon>
        <taxon>Sphingobacteriales</taxon>
        <taxon>Sphingobacteriaceae</taxon>
        <taxon>Pedobacter</taxon>
    </lineage>
</organism>
<evidence type="ECO:0000256" key="2">
    <source>
        <dbReference type="RuleBase" id="RU362097"/>
    </source>
</evidence>
<protein>
    <submittedName>
        <fullName evidence="3">Efflux transporter outer membrane subunit</fullName>
    </submittedName>
</protein>
<dbReference type="PANTHER" id="PTHR30203:SF33">
    <property type="entry name" value="BLR4455 PROTEIN"/>
    <property type="match status" value="1"/>
</dbReference>
<proteinExistence type="inferred from homology"/>
<dbReference type="SUPFAM" id="SSF56954">
    <property type="entry name" value="Outer membrane efflux proteins (OEP)"/>
    <property type="match status" value="1"/>
</dbReference>
<feature type="chain" id="PRO_5044985692" evidence="2">
    <location>
        <begin position="25"/>
        <end position="475"/>
    </location>
</feature>
<keyword evidence="2" id="KW-0732">Signal</keyword>
<keyword evidence="4" id="KW-1185">Reference proteome</keyword>
<keyword evidence="2" id="KW-0472">Membrane</keyword>
<dbReference type="Pfam" id="PF02321">
    <property type="entry name" value="OEP"/>
    <property type="match status" value="2"/>
</dbReference>
<feature type="signal peptide" evidence="2">
    <location>
        <begin position="1"/>
        <end position="24"/>
    </location>
</feature>
<evidence type="ECO:0000313" key="4">
    <source>
        <dbReference type="Proteomes" id="UP001595792"/>
    </source>
</evidence>
<dbReference type="Proteomes" id="UP001595792">
    <property type="component" value="Unassembled WGS sequence"/>
</dbReference>